<evidence type="ECO:0000313" key="2">
    <source>
        <dbReference type="Proteomes" id="UP000008744"/>
    </source>
</evidence>
<protein>
    <submittedName>
        <fullName evidence="1">GL15141</fullName>
    </submittedName>
</protein>
<name>B4H3U0_DROPE</name>
<dbReference type="OMA" id="RQWIPRT"/>
<dbReference type="Proteomes" id="UP000008744">
    <property type="component" value="Unassembled WGS sequence"/>
</dbReference>
<sequence>MPRHKALMEVGRRIMKRFEQLALNVEEGVLKSDLNKHHQIHVGDLDMAQKRQWIPRTPSSFELN</sequence>
<dbReference type="AlphaFoldDB" id="B4H3U0"/>
<evidence type="ECO:0000313" key="1">
    <source>
        <dbReference type="EMBL" id="EDW31041.1"/>
    </source>
</evidence>
<dbReference type="HOGENOM" id="CLU_2869956_0_0_1"/>
<reference evidence="1 2" key="1">
    <citation type="journal article" date="2007" name="Nature">
        <title>Evolution of genes and genomes on the Drosophila phylogeny.</title>
        <authorList>
            <consortium name="Drosophila 12 Genomes Consortium"/>
            <person name="Clark A.G."/>
            <person name="Eisen M.B."/>
            <person name="Smith D.R."/>
            <person name="Bergman C.M."/>
            <person name="Oliver B."/>
            <person name="Markow T.A."/>
            <person name="Kaufman T.C."/>
            <person name="Kellis M."/>
            <person name="Gelbart W."/>
            <person name="Iyer V.N."/>
            <person name="Pollard D.A."/>
            <person name="Sackton T.B."/>
            <person name="Larracuente A.M."/>
            <person name="Singh N.D."/>
            <person name="Abad J.P."/>
            <person name="Abt D.N."/>
            <person name="Adryan B."/>
            <person name="Aguade M."/>
            <person name="Akashi H."/>
            <person name="Anderson W.W."/>
            <person name="Aquadro C.F."/>
            <person name="Ardell D.H."/>
            <person name="Arguello R."/>
            <person name="Artieri C.G."/>
            <person name="Barbash D.A."/>
            <person name="Barker D."/>
            <person name="Barsanti P."/>
            <person name="Batterham P."/>
            <person name="Batzoglou S."/>
            <person name="Begun D."/>
            <person name="Bhutkar A."/>
            <person name="Blanco E."/>
            <person name="Bosak S.A."/>
            <person name="Bradley R.K."/>
            <person name="Brand A.D."/>
            <person name="Brent M.R."/>
            <person name="Brooks A.N."/>
            <person name="Brown R.H."/>
            <person name="Butlin R.K."/>
            <person name="Caggese C."/>
            <person name="Calvi B.R."/>
            <person name="Bernardo de Carvalho A."/>
            <person name="Caspi A."/>
            <person name="Castrezana S."/>
            <person name="Celniker S.E."/>
            <person name="Chang J.L."/>
            <person name="Chapple C."/>
            <person name="Chatterji S."/>
            <person name="Chinwalla A."/>
            <person name="Civetta A."/>
            <person name="Clifton S.W."/>
            <person name="Comeron J.M."/>
            <person name="Costello J.C."/>
            <person name="Coyne J.A."/>
            <person name="Daub J."/>
            <person name="David R.G."/>
            <person name="Delcher A.L."/>
            <person name="Delehaunty K."/>
            <person name="Do C.B."/>
            <person name="Ebling H."/>
            <person name="Edwards K."/>
            <person name="Eickbush T."/>
            <person name="Evans J.D."/>
            <person name="Filipski A."/>
            <person name="Findeiss S."/>
            <person name="Freyhult E."/>
            <person name="Fulton L."/>
            <person name="Fulton R."/>
            <person name="Garcia A.C."/>
            <person name="Gardiner A."/>
            <person name="Garfield D.A."/>
            <person name="Garvin B.E."/>
            <person name="Gibson G."/>
            <person name="Gilbert D."/>
            <person name="Gnerre S."/>
            <person name="Godfrey J."/>
            <person name="Good R."/>
            <person name="Gotea V."/>
            <person name="Gravely B."/>
            <person name="Greenberg A.J."/>
            <person name="Griffiths-Jones S."/>
            <person name="Gross S."/>
            <person name="Guigo R."/>
            <person name="Gustafson E.A."/>
            <person name="Haerty W."/>
            <person name="Hahn M.W."/>
            <person name="Halligan D.L."/>
            <person name="Halpern A.L."/>
            <person name="Halter G.M."/>
            <person name="Han M.V."/>
            <person name="Heger A."/>
            <person name="Hillier L."/>
            <person name="Hinrichs A.S."/>
            <person name="Holmes I."/>
            <person name="Hoskins R.A."/>
            <person name="Hubisz M.J."/>
            <person name="Hultmark D."/>
            <person name="Huntley M.A."/>
            <person name="Jaffe D.B."/>
            <person name="Jagadeeshan S."/>
            <person name="Jeck W.R."/>
            <person name="Johnson J."/>
            <person name="Jones C.D."/>
            <person name="Jordan W.C."/>
            <person name="Karpen G.H."/>
            <person name="Kataoka E."/>
            <person name="Keightley P.D."/>
            <person name="Kheradpour P."/>
            <person name="Kirkness E.F."/>
            <person name="Koerich L.B."/>
            <person name="Kristiansen K."/>
            <person name="Kudrna D."/>
            <person name="Kulathinal R.J."/>
            <person name="Kumar S."/>
            <person name="Kwok R."/>
            <person name="Lander E."/>
            <person name="Langley C.H."/>
            <person name="Lapoint R."/>
            <person name="Lazzaro B.P."/>
            <person name="Lee S.J."/>
            <person name="Levesque L."/>
            <person name="Li R."/>
            <person name="Lin C.F."/>
            <person name="Lin M.F."/>
            <person name="Lindblad-Toh K."/>
            <person name="Llopart A."/>
            <person name="Long M."/>
            <person name="Low L."/>
            <person name="Lozovsky E."/>
            <person name="Lu J."/>
            <person name="Luo M."/>
            <person name="Machado C.A."/>
            <person name="Makalowski W."/>
            <person name="Marzo M."/>
            <person name="Matsuda M."/>
            <person name="Matzkin L."/>
            <person name="McAllister B."/>
            <person name="McBride C.S."/>
            <person name="McKernan B."/>
            <person name="McKernan K."/>
            <person name="Mendez-Lago M."/>
            <person name="Minx P."/>
            <person name="Mollenhauer M.U."/>
            <person name="Montooth K."/>
            <person name="Mount S.M."/>
            <person name="Mu X."/>
            <person name="Myers E."/>
            <person name="Negre B."/>
            <person name="Newfeld S."/>
            <person name="Nielsen R."/>
            <person name="Noor M.A."/>
            <person name="O'Grady P."/>
            <person name="Pachter L."/>
            <person name="Papaceit M."/>
            <person name="Parisi M.J."/>
            <person name="Parisi M."/>
            <person name="Parts L."/>
            <person name="Pedersen J.S."/>
            <person name="Pesole G."/>
            <person name="Phillippy A.M."/>
            <person name="Ponting C.P."/>
            <person name="Pop M."/>
            <person name="Porcelli D."/>
            <person name="Powell J.R."/>
            <person name="Prohaska S."/>
            <person name="Pruitt K."/>
            <person name="Puig M."/>
            <person name="Quesneville H."/>
            <person name="Ram K.R."/>
            <person name="Rand D."/>
            <person name="Rasmussen M.D."/>
            <person name="Reed L.K."/>
            <person name="Reenan R."/>
            <person name="Reily A."/>
            <person name="Remington K.A."/>
            <person name="Rieger T.T."/>
            <person name="Ritchie M.G."/>
            <person name="Robin C."/>
            <person name="Rogers Y.H."/>
            <person name="Rohde C."/>
            <person name="Rozas J."/>
            <person name="Rubenfield M.J."/>
            <person name="Ruiz A."/>
            <person name="Russo S."/>
            <person name="Salzberg S.L."/>
            <person name="Sanchez-Gracia A."/>
            <person name="Saranga D.J."/>
            <person name="Sato H."/>
            <person name="Schaeffer S.W."/>
            <person name="Schatz M.C."/>
            <person name="Schlenke T."/>
            <person name="Schwartz R."/>
            <person name="Segarra C."/>
            <person name="Singh R.S."/>
            <person name="Sirot L."/>
            <person name="Sirota M."/>
            <person name="Sisneros N.B."/>
            <person name="Smith C.D."/>
            <person name="Smith T.F."/>
            <person name="Spieth J."/>
            <person name="Stage D.E."/>
            <person name="Stark A."/>
            <person name="Stephan W."/>
            <person name="Strausberg R.L."/>
            <person name="Strempel S."/>
            <person name="Sturgill D."/>
            <person name="Sutton G."/>
            <person name="Sutton G.G."/>
            <person name="Tao W."/>
            <person name="Teichmann S."/>
            <person name="Tobari Y.N."/>
            <person name="Tomimura Y."/>
            <person name="Tsolas J.M."/>
            <person name="Valente V.L."/>
            <person name="Venter E."/>
            <person name="Venter J.C."/>
            <person name="Vicario S."/>
            <person name="Vieira F.G."/>
            <person name="Vilella A.J."/>
            <person name="Villasante A."/>
            <person name="Walenz B."/>
            <person name="Wang J."/>
            <person name="Wasserman M."/>
            <person name="Watts T."/>
            <person name="Wilson D."/>
            <person name="Wilson R.K."/>
            <person name="Wing R.A."/>
            <person name="Wolfner M.F."/>
            <person name="Wong A."/>
            <person name="Wong G.K."/>
            <person name="Wu C.I."/>
            <person name="Wu G."/>
            <person name="Yamamoto D."/>
            <person name="Yang H.P."/>
            <person name="Yang S.P."/>
            <person name="Yorke J.A."/>
            <person name="Yoshida K."/>
            <person name="Zdobnov E."/>
            <person name="Zhang P."/>
            <person name="Zhang Y."/>
            <person name="Zimin A.V."/>
            <person name="Baldwin J."/>
            <person name="Abdouelleil A."/>
            <person name="Abdulkadir J."/>
            <person name="Abebe A."/>
            <person name="Abera B."/>
            <person name="Abreu J."/>
            <person name="Acer S.C."/>
            <person name="Aftuck L."/>
            <person name="Alexander A."/>
            <person name="An P."/>
            <person name="Anderson E."/>
            <person name="Anderson S."/>
            <person name="Arachi H."/>
            <person name="Azer M."/>
            <person name="Bachantsang P."/>
            <person name="Barry A."/>
            <person name="Bayul T."/>
            <person name="Berlin A."/>
            <person name="Bessette D."/>
            <person name="Bloom T."/>
            <person name="Blye J."/>
            <person name="Boguslavskiy L."/>
            <person name="Bonnet C."/>
            <person name="Boukhgalter B."/>
            <person name="Bourzgui I."/>
            <person name="Brown A."/>
            <person name="Cahill P."/>
            <person name="Channer S."/>
            <person name="Cheshatsang Y."/>
            <person name="Chuda L."/>
            <person name="Citroen M."/>
            <person name="Collymore A."/>
            <person name="Cooke P."/>
            <person name="Costello M."/>
            <person name="D'Aco K."/>
            <person name="Daza R."/>
            <person name="De Haan G."/>
            <person name="DeGray S."/>
            <person name="DeMaso C."/>
            <person name="Dhargay N."/>
            <person name="Dooley K."/>
            <person name="Dooley E."/>
            <person name="Doricent M."/>
            <person name="Dorje P."/>
            <person name="Dorjee K."/>
            <person name="Dupes A."/>
            <person name="Elong R."/>
            <person name="Falk J."/>
            <person name="Farina A."/>
            <person name="Faro S."/>
            <person name="Ferguson D."/>
            <person name="Fisher S."/>
            <person name="Foley C.D."/>
            <person name="Franke A."/>
            <person name="Friedrich D."/>
            <person name="Gadbois L."/>
            <person name="Gearin G."/>
            <person name="Gearin C.R."/>
            <person name="Giannoukos G."/>
            <person name="Goode T."/>
            <person name="Graham J."/>
            <person name="Grandbois E."/>
            <person name="Grewal S."/>
            <person name="Gyaltsen K."/>
            <person name="Hafez N."/>
            <person name="Hagos B."/>
            <person name="Hall J."/>
            <person name="Henson C."/>
            <person name="Hollinger A."/>
            <person name="Honan T."/>
            <person name="Huard M.D."/>
            <person name="Hughes L."/>
            <person name="Hurhula B."/>
            <person name="Husby M.E."/>
            <person name="Kamat A."/>
            <person name="Kanga B."/>
            <person name="Kashin S."/>
            <person name="Khazanovich D."/>
            <person name="Kisner P."/>
            <person name="Lance K."/>
            <person name="Lara M."/>
            <person name="Lee W."/>
            <person name="Lennon N."/>
            <person name="Letendre F."/>
            <person name="LeVine R."/>
            <person name="Lipovsky A."/>
            <person name="Liu X."/>
            <person name="Liu J."/>
            <person name="Liu S."/>
            <person name="Lokyitsang T."/>
            <person name="Lokyitsang Y."/>
            <person name="Lubonja R."/>
            <person name="Lui A."/>
            <person name="MacDonald P."/>
            <person name="Magnisalis V."/>
            <person name="Maru K."/>
            <person name="Matthews C."/>
            <person name="McCusker W."/>
            <person name="McDonough S."/>
            <person name="Mehta T."/>
            <person name="Meldrim J."/>
            <person name="Meneus L."/>
            <person name="Mihai O."/>
            <person name="Mihalev A."/>
            <person name="Mihova T."/>
            <person name="Mittelman R."/>
            <person name="Mlenga V."/>
            <person name="Montmayeur A."/>
            <person name="Mulrain L."/>
            <person name="Navidi A."/>
            <person name="Naylor J."/>
            <person name="Negash T."/>
            <person name="Nguyen T."/>
            <person name="Nguyen N."/>
            <person name="Nicol R."/>
            <person name="Norbu C."/>
            <person name="Norbu N."/>
            <person name="Novod N."/>
            <person name="O'Neill B."/>
            <person name="Osman S."/>
            <person name="Markiewicz E."/>
            <person name="Oyono O.L."/>
            <person name="Patti C."/>
            <person name="Phunkhang P."/>
            <person name="Pierre F."/>
            <person name="Priest M."/>
            <person name="Raghuraman S."/>
            <person name="Rege F."/>
            <person name="Reyes R."/>
            <person name="Rise C."/>
            <person name="Rogov P."/>
            <person name="Ross K."/>
            <person name="Ryan E."/>
            <person name="Settipalli S."/>
            <person name="Shea T."/>
            <person name="Sherpa N."/>
            <person name="Shi L."/>
            <person name="Shih D."/>
            <person name="Sparrow T."/>
            <person name="Spaulding J."/>
            <person name="Stalker J."/>
            <person name="Stange-Thomann N."/>
            <person name="Stavropoulos S."/>
            <person name="Stone C."/>
            <person name="Strader C."/>
            <person name="Tesfaye S."/>
            <person name="Thomson T."/>
            <person name="Thoulutsang Y."/>
            <person name="Thoulutsang D."/>
            <person name="Topham K."/>
            <person name="Topping I."/>
            <person name="Tsamla T."/>
            <person name="Vassiliev H."/>
            <person name="Vo A."/>
            <person name="Wangchuk T."/>
            <person name="Wangdi T."/>
            <person name="Weiand M."/>
            <person name="Wilkinson J."/>
            <person name="Wilson A."/>
            <person name="Yadav S."/>
            <person name="Young G."/>
            <person name="Yu Q."/>
            <person name="Zembek L."/>
            <person name="Zhong D."/>
            <person name="Zimmer A."/>
            <person name="Zwirko Z."/>
            <person name="Jaffe D.B."/>
            <person name="Alvarez P."/>
            <person name="Brockman W."/>
            <person name="Butler J."/>
            <person name="Chin C."/>
            <person name="Gnerre S."/>
            <person name="Grabherr M."/>
            <person name="Kleber M."/>
            <person name="Mauceli E."/>
            <person name="MacCallum I."/>
        </authorList>
    </citation>
    <scope>NUCLEOTIDE SEQUENCE [LARGE SCALE GENOMIC DNA]</scope>
    <source>
        <strain evidence="2">MSH-3 / Tucson 14011-0111.49</strain>
    </source>
</reference>
<keyword evidence="2" id="KW-1185">Reference proteome</keyword>
<organism evidence="2">
    <name type="scientific">Drosophila persimilis</name>
    <name type="common">Fruit fly</name>
    <dbReference type="NCBI Taxonomy" id="7234"/>
    <lineage>
        <taxon>Eukaryota</taxon>
        <taxon>Metazoa</taxon>
        <taxon>Ecdysozoa</taxon>
        <taxon>Arthropoda</taxon>
        <taxon>Hexapoda</taxon>
        <taxon>Insecta</taxon>
        <taxon>Pterygota</taxon>
        <taxon>Neoptera</taxon>
        <taxon>Endopterygota</taxon>
        <taxon>Diptera</taxon>
        <taxon>Brachycera</taxon>
        <taxon>Muscomorpha</taxon>
        <taxon>Ephydroidea</taxon>
        <taxon>Drosophilidae</taxon>
        <taxon>Drosophila</taxon>
        <taxon>Sophophora</taxon>
    </lineage>
</organism>
<proteinExistence type="predicted"/>
<gene>
    <name evidence="1" type="primary">Dper\GL15141</name>
    <name evidence="1" type="ORF">Dper_GL15141</name>
</gene>
<accession>B4H3U0</accession>
<dbReference type="EMBL" id="CH479207">
    <property type="protein sequence ID" value="EDW31041.1"/>
    <property type="molecule type" value="Genomic_DNA"/>
</dbReference>